<dbReference type="AlphaFoldDB" id="A0A1J4JR89"/>
<dbReference type="Proteomes" id="UP000179807">
    <property type="component" value="Unassembled WGS sequence"/>
</dbReference>
<keyword evidence="1" id="KW-1133">Transmembrane helix</keyword>
<gene>
    <name evidence="2" type="ORF">TRFO_33699</name>
</gene>
<keyword evidence="1" id="KW-0472">Membrane</keyword>
<protein>
    <submittedName>
        <fullName evidence="2">Uncharacterized protein</fullName>
    </submittedName>
</protein>
<evidence type="ECO:0000313" key="2">
    <source>
        <dbReference type="EMBL" id="OHS99780.1"/>
    </source>
</evidence>
<dbReference type="RefSeq" id="XP_068352917.1">
    <property type="nucleotide sequence ID" value="XM_068509225.1"/>
</dbReference>
<proteinExistence type="predicted"/>
<comment type="caution">
    <text evidence="2">The sequence shown here is derived from an EMBL/GenBank/DDBJ whole genome shotgun (WGS) entry which is preliminary data.</text>
</comment>
<name>A0A1J4JR89_9EUKA</name>
<accession>A0A1J4JR89</accession>
<sequence>MNGGVCQLVPTNSNDWAAELEMAFHGDTIVFTYGKQLCPNVTSRFFNAFNLSFTPITDRKQVRVHLSGPEVFPFADCNFDYNFYPEKVRIRIEKQNKNLTVSTITNTGMEKKCFTQKLSDFYNFGYLSLFSFTPENCEHCITNLLSLSFFPLSKNIEKIDLSIIERNRKYLEESKAARQMIKMMRRSKMLTISKYMDEISNYDGHIPENENSNNNDKKLNNNDFSDSLLETKELILRAKESISAENLSFFINYKMMPVIDKAAARFERVSDALWQMKTEMLDLWEDSSKALKNMNFDIRSDCEKLKMEVFGAAKQMKYFLNEVKHDDDDEAEKLDKGMSALIQKLLFFICAIEFIAYVLFFIRYHRTTIKKHM</sequence>
<dbReference type="VEuPathDB" id="TrichDB:TRFO_33699"/>
<keyword evidence="1" id="KW-0812">Transmembrane</keyword>
<dbReference type="EMBL" id="MLAK01000987">
    <property type="protein sequence ID" value="OHS99780.1"/>
    <property type="molecule type" value="Genomic_DNA"/>
</dbReference>
<evidence type="ECO:0000256" key="1">
    <source>
        <dbReference type="SAM" id="Phobius"/>
    </source>
</evidence>
<organism evidence="2 3">
    <name type="scientific">Tritrichomonas foetus</name>
    <dbReference type="NCBI Taxonomy" id="1144522"/>
    <lineage>
        <taxon>Eukaryota</taxon>
        <taxon>Metamonada</taxon>
        <taxon>Parabasalia</taxon>
        <taxon>Tritrichomonadida</taxon>
        <taxon>Tritrichomonadidae</taxon>
        <taxon>Tritrichomonas</taxon>
    </lineage>
</organism>
<dbReference type="OrthoDB" id="10582244at2759"/>
<feature type="transmembrane region" description="Helical" evidence="1">
    <location>
        <begin position="345"/>
        <end position="364"/>
    </location>
</feature>
<reference evidence="2" key="1">
    <citation type="submission" date="2016-10" db="EMBL/GenBank/DDBJ databases">
        <authorList>
            <person name="Benchimol M."/>
            <person name="Almeida L.G."/>
            <person name="Vasconcelos A.T."/>
            <person name="Perreira-Neves A."/>
            <person name="Rosa I.A."/>
            <person name="Tasca T."/>
            <person name="Bogo M.R."/>
            <person name="de Souza W."/>
        </authorList>
    </citation>
    <scope>NUCLEOTIDE SEQUENCE [LARGE SCALE GENOMIC DNA]</scope>
    <source>
        <strain evidence="2">K</strain>
    </source>
</reference>
<evidence type="ECO:0000313" key="3">
    <source>
        <dbReference type="Proteomes" id="UP000179807"/>
    </source>
</evidence>
<dbReference type="GeneID" id="94843929"/>
<keyword evidence="3" id="KW-1185">Reference proteome</keyword>